<dbReference type="SUPFAM" id="SSF51905">
    <property type="entry name" value="FAD/NAD(P)-binding domain"/>
    <property type="match status" value="1"/>
</dbReference>
<dbReference type="InterPro" id="IPR002938">
    <property type="entry name" value="FAD-bd"/>
</dbReference>
<dbReference type="InterPro" id="IPR036188">
    <property type="entry name" value="FAD/NAD-bd_sf"/>
</dbReference>
<comment type="similarity">
    <text evidence="1">Belongs to the CbrA family.</text>
</comment>
<evidence type="ECO:0000313" key="5">
    <source>
        <dbReference type="Proteomes" id="UP000032430"/>
    </source>
</evidence>
<dbReference type="STRING" id="1212491.LFA_0725"/>
<proteinExistence type="inferred from homology"/>
<dbReference type="AlphaFoldDB" id="A0A098G3W2"/>
<keyword evidence="5" id="KW-1185">Reference proteome</keyword>
<dbReference type="InterPro" id="IPR050407">
    <property type="entry name" value="Geranylgeranyl_reductase"/>
</dbReference>
<accession>A0A098G3W2</accession>
<dbReference type="HOGENOM" id="CLU_024648_5_3_6"/>
<name>A0A098G3W2_9GAMM</name>
<gene>
    <name evidence="4" type="ORF">LFA_0725</name>
</gene>
<evidence type="ECO:0000313" key="4">
    <source>
        <dbReference type="EMBL" id="CEG56175.1"/>
    </source>
</evidence>
<dbReference type="Proteomes" id="UP000032430">
    <property type="component" value="Chromosome I"/>
</dbReference>
<dbReference type="GO" id="GO:0071949">
    <property type="term" value="F:FAD binding"/>
    <property type="evidence" value="ECO:0007669"/>
    <property type="project" value="InterPro"/>
</dbReference>
<dbReference type="KEGG" id="lfa:LFA_0725"/>
<dbReference type="Gene3D" id="3.50.50.60">
    <property type="entry name" value="FAD/NAD(P)-binding domain"/>
    <property type="match status" value="1"/>
</dbReference>
<evidence type="ECO:0000256" key="2">
    <source>
        <dbReference type="ARBA" id="ARBA00040363"/>
    </source>
</evidence>
<organism evidence="4 5">
    <name type="scientific">Legionella fallonii LLAP-10</name>
    <dbReference type="NCBI Taxonomy" id="1212491"/>
    <lineage>
        <taxon>Bacteria</taxon>
        <taxon>Pseudomonadati</taxon>
        <taxon>Pseudomonadota</taxon>
        <taxon>Gammaproteobacteria</taxon>
        <taxon>Legionellales</taxon>
        <taxon>Legionellaceae</taxon>
        <taxon>Legionella</taxon>
    </lineage>
</organism>
<feature type="domain" description="FAD-binding" evidence="3">
    <location>
        <begin position="20"/>
        <end position="195"/>
    </location>
</feature>
<sequence length="421" mass="46439">MVLSVPMECCSVEKIITSFDALIVGGGPAGSTTAILLAQAGWSVGLVEKKIFPRSKVCGEFISVTNLDLLRQLGLADFYLAASGPEIKRVGLFAGDSVLTTKMPAENSALKKWGRAFGRDHLDFTLLNRAKQLGVALWQPGVVQNMQQKQGVHVCTVDCNGEIKEISARFLIMACGSWEGSNTQLNTLLHKPSDLLAFKTHFRNTGLDSDLMPLIAFPGGYGGLVHSDRGRVSLSFCIRRDVLQQVRKLYPGMQAGEASLCYIKKYCLGVQKVLEPAQREGSWLACGPIRPGIRYRYYQGIFYIGNIAGEAHPIVAEGISMAMQSAWILASTLLRRQGKLMTEAERNKAGEEYSKQWYKHFATRIHAAALFSQVAMRPWSQAVMIQLIKYFPGILTYGAKLSGKIKQVVRTELTDIIDKDN</sequence>
<protein>
    <recommendedName>
        <fullName evidence="2">Protein CbrA</fullName>
    </recommendedName>
</protein>
<evidence type="ECO:0000259" key="3">
    <source>
        <dbReference type="Pfam" id="PF01494"/>
    </source>
</evidence>
<dbReference type="Pfam" id="PF01494">
    <property type="entry name" value="FAD_binding_3"/>
    <property type="match status" value="1"/>
</dbReference>
<dbReference type="PRINTS" id="PR00420">
    <property type="entry name" value="RNGMNOXGNASE"/>
</dbReference>
<reference evidence="5" key="1">
    <citation type="submission" date="2014-09" db="EMBL/GenBank/DDBJ databases">
        <authorList>
            <person name="Gomez-Valero L."/>
        </authorList>
    </citation>
    <scope>NUCLEOTIDE SEQUENCE [LARGE SCALE GENOMIC DNA]</scope>
    <source>
        <strain evidence="5">ATCC700992</strain>
    </source>
</reference>
<dbReference type="PANTHER" id="PTHR42685">
    <property type="entry name" value="GERANYLGERANYL DIPHOSPHATE REDUCTASE"/>
    <property type="match status" value="1"/>
</dbReference>
<dbReference type="EMBL" id="LN614827">
    <property type="protein sequence ID" value="CEG56175.1"/>
    <property type="molecule type" value="Genomic_DNA"/>
</dbReference>
<dbReference type="PANTHER" id="PTHR42685:SF22">
    <property type="entry name" value="CONDITIONED MEDIUM FACTOR RECEPTOR 1"/>
    <property type="match status" value="1"/>
</dbReference>
<evidence type="ECO:0000256" key="1">
    <source>
        <dbReference type="ARBA" id="ARBA00038079"/>
    </source>
</evidence>